<organism evidence="3 4">
    <name type="scientific">Oldenlandia corymbosa var. corymbosa</name>
    <dbReference type="NCBI Taxonomy" id="529605"/>
    <lineage>
        <taxon>Eukaryota</taxon>
        <taxon>Viridiplantae</taxon>
        <taxon>Streptophyta</taxon>
        <taxon>Embryophyta</taxon>
        <taxon>Tracheophyta</taxon>
        <taxon>Spermatophyta</taxon>
        <taxon>Magnoliopsida</taxon>
        <taxon>eudicotyledons</taxon>
        <taxon>Gunneridae</taxon>
        <taxon>Pentapetalae</taxon>
        <taxon>asterids</taxon>
        <taxon>lamiids</taxon>
        <taxon>Gentianales</taxon>
        <taxon>Rubiaceae</taxon>
        <taxon>Rubioideae</taxon>
        <taxon>Spermacoceae</taxon>
        <taxon>Hedyotis-Oldenlandia complex</taxon>
        <taxon>Oldenlandia</taxon>
    </lineage>
</organism>
<evidence type="ECO:0000259" key="2">
    <source>
        <dbReference type="Pfam" id="PF19259"/>
    </source>
</evidence>
<dbReference type="Proteomes" id="UP001161247">
    <property type="component" value="Chromosome 4"/>
</dbReference>
<name>A0AAV1D5I3_OLDCO</name>
<protein>
    <submittedName>
        <fullName evidence="3">OLC1v1000385C1</fullName>
    </submittedName>
</protein>
<dbReference type="AlphaFoldDB" id="A0AAV1D5I3"/>
<evidence type="ECO:0000313" key="3">
    <source>
        <dbReference type="EMBL" id="CAI9102163.1"/>
    </source>
</evidence>
<dbReference type="EMBL" id="OX459121">
    <property type="protein sequence ID" value="CAI9102163.1"/>
    <property type="molecule type" value="Genomic_DNA"/>
</dbReference>
<feature type="compositionally biased region" description="Polar residues" evidence="1">
    <location>
        <begin position="50"/>
        <end position="62"/>
    </location>
</feature>
<proteinExistence type="predicted"/>
<dbReference type="Pfam" id="PF19259">
    <property type="entry name" value="Ty3_capsid"/>
    <property type="match status" value="1"/>
</dbReference>
<feature type="region of interest" description="Disordered" evidence="1">
    <location>
        <begin position="32"/>
        <end position="69"/>
    </location>
</feature>
<accession>A0AAV1D5I3</accession>
<dbReference type="InterPro" id="IPR045358">
    <property type="entry name" value="Ty3_capsid"/>
</dbReference>
<sequence length="429" mass="47563">MGKGARDKNPAPGYTNEVQCAGDRPLQLPVCQTSHVGNPGKGARKKNQAPACSNEIQGTGRSPLQEDESDFGTLTDTITSLLGAVKNMSLQLDEISSAVNDLVKDSKNVDASGGKSTSDEPVMSVDSKLHIVEEFHNLKQTTTVADYQEKFEELRDLMVKINFKPSEGYFISCFLSGLKPAVKESMENLKPETLYQAFNLARLQEIAIEEMNSKVMKVEGLKDKLRSSTRDDPNLQCKQVQVFFTAGNPLKFRASVGEREITILISTGIEDSYIDKSLALATGCKIEEAEPLRVHFLMLGYKAVSRFICPHFEWTMRGHKFNAEMRIVEIKAEYDIVLGADWVRENNPLSFSSDGIFLEKEGKEIVLLDKSGSGSANLQRSRRMCFTSDGIIIQEGEISIPLRMATESGTSCCTVISVSKFLERDSLFR</sequence>
<dbReference type="CDD" id="cd00303">
    <property type="entry name" value="retropepsin_like"/>
    <property type="match status" value="1"/>
</dbReference>
<feature type="domain" description="Ty3 transposon capsid-like protein" evidence="2">
    <location>
        <begin position="130"/>
        <end position="214"/>
    </location>
</feature>
<keyword evidence="4" id="KW-1185">Reference proteome</keyword>
<evidence type="ECO:0000313" key="4">
    <source>
        <dbReference type="Proteomes" id="UP001161247"/>
    </source>
</evidence>
<evidence type="ECO:0000256" key="1">
    <source>
        <dbReference type="SAM" id="MobiDB-lite"/>
    </source>
</evidence>
<gene>
    <name evidence="3" type="ORF">OLC1_LOCUS11567</name>
</gene>
<dbReference type="Pfam" id="PF08284">
    <property type="entry name" value="RVP_2"/>
    <property type="match status" value="1"/>
</dbReference>
<dbReference type="InterPro" id="IPR021109">
    <property type="entry name" value="Peptidase_aspartic_dom_sf"/>
</dbReference>
<dbReference type="Gene3D" id="2.40.70.10">
    <property type="entry name" value="Acid Proteases"/>
    <property type="match status" value="1"/>
</dbReference>
<reference evidence="3" key="1">
    <citation type="submission" date="2023-03" db="EMBL/GenBank/DDBJ databases">
        <authorList>
            <person name="Julca I."/>
        </authorList>
    </citation>
    <scope>NUCLEOTIDE SEQUENCE</scope>
</reference>